<sequence>MEEEGAKRERDGAAQDGNDAKKAKVDDVSISAATPANAEKGQSGGDVEMKEAEAAPPIAVEEKEGKEEKKEEEEKEEEKEANEGEKKEEEEKKEVKLGPMTFSSGKEMFMYFYELLHGWAADYDMNEYEHMVLLDLLNKGHNDPEAKMGPGGAKAFQIRVHPVWRSRCYYLVRADGTAVDFSYRKCVDKLMPLPQEIFNSSGGLNLNSLHGDGRGGGGGRGRGRHGGGGGGRGRGFRGRGRGRGRSRGY</sequence>
<dbReference type="GO" id="GO:0005634">
    <property type="term" value="C:nucleus"/>
    <property type="evidence" value="ECO:0000318"/>
    <property type="project" value="GO_Central"/>
</dbReference>
<proteinExistence type="predicted"/>
<evidence type="ECO:0000313" key="3">
    <source>
        <dbReference type="Proteomes" id="UP000001514"/>
    </source>
</evidence>
<dbReference type="OrthoDB" id="409625at2759"/>
<feature type="compositionally biased region" description="Basic and acidic residues" evidence="1">
    <location>
        <begin position="81"/>
        <end position="94"/>
    </location>
</feature>
<dbReference type="GO" id="GO:0009658">
    <property type="term" value="P:chloroplast organization"/>
    <property type="evidence" value="ECO:0000318"/>
    <property type="project" value="GO_Central"/>
</dbReference>
<dbReference type="AlphaFoldDB" id="D8RVJ2"/>
<evidence type="ECO:0000313" key="2">
    <source>
        <dbReference type="EMBL" id="EFJ23781.1"/>
    </source>
</evidence>
<dbReference type="GO" id="GO:1901259">
    <property type="term" value="P:chloroplast rRNA processing"/>
    <property type="evidence" value="ECO:0000318"/>
    <property type="project" value="GO_Central"/>
</dbReference>
<dbReference type="GO" id="GO:0017126">
    <property type="term" value="P:nucleologenesis"/>
    <property type="evidence" value="ECO:0000318"/>
    <property type="project" value="GO_Central"/>
</dbReference>
<dbReference type="eggNOG" id="ENOG502RXTW">
    <property type="taxonomic scope" value="Eukaryota"/>
</dbReference>
<organism evidence="3">
    <name type="scientific">Selaginella moellendorffii</name>
    <name type="common">Spikemoss</name>
    <dbReference type="NCBI Taxonomy" id="88036"/>
    <lineage>
        <taxon>Eukaryota</taxon>
        <taxon>Viridiplantae</taxon>
        <taxon>Streptophyta</taxon>
        <taxon>Embryophyta</taxon>
        <taxon>Tracheophyta</taxon>
        <taxon>Lycopodiopsida</taxon>
        <taxon>Selaginellales</taxon>
        <taxon>Selaginellaceae</taxon>
        <taxon>Selaginella</taxon>
    </lineage>
</organism>
<dbReference type="GO" id="GO:0009507">
    <property type="term" value="C:chloroplast"/>
    <property type="evidence" value="ECO:0000318"/>
    <property type="project" value="GO_Central"/>
</dbReference>
<dbReference type="STRING" id="88036.D8RVJ2"/>
<feature type="compositionally biased region" description="Basic and acidic residues" evidence="1">
    <location>
        <begin position="1"/>
        <end position="27"/>
    </location>
</feature>
<evidence type="ECO:0000256" key="1">
    <source>
        <dbReference type="SAM" id="MobiDB-lite"/>
    </source>
</evidence>
<feature type="region of interest" description="Disordered" evidence="1">
    <location>
        <begin position="209"/>
        <end position="249"/>
    </location>
</feature>
<dbReference type="PANTHER" id="PTHR33415">
    <property type="entry name" value="PROTEIN EMBRYO DEFECTIVE 514"/>
    <property type="match status" value="1"/>
</dbReference>
<dbReference type="FunFam" id="3.10.450.40:FF:000016">
    <property type="entry name" value="Predicted protein"/>
    <property type="match status" value="1"/>
</dbReference>
<dbReference type="Pfam" id="PF11523">
    <property type="entry name" value="DUF3223"/>
    <property type="match status" value="1"/>
</dbReference>
<feature type="compositionally biased region" description="Gly residues" evidence="1">
    <location>
        <begin position="214"/>
        <end position="233"/>
    </location>
</feature>
<name>D8RVJ2_SELML</name>
<dbReference type="Proteomes" id="UP000001514">
    <property type="component" value="Unassembled WGS sequence"/>
</dbReference>
<accession>D8RVJ2</accession>
<dbReference type="PANTHER" id="PTHR33415:SF12">
    <property type="entry name" value="PROTEIN EMBRYO DEFECTIVE 514"/>
    <property type="match status" value="1"/>
</dbReference>
<dbReference type="InParanoid" id="D8RVJ2"/>
<feature type="compositionally biased region" description="Basic and acidic residues" evidence="1">
    <location>
        <begin position="60"/>
        <end position="69"/>
    </location>
</feature>
<dbReference type="HOGENOM" id="CLU_069921_0_0_1"/>
<protein>
    <submittedName>
        <fullName evidence="2">Uncharacterized protein</fullName>
    </submittedName>
</protein>
<dbReference type="KEGG" id="smo:SELMODRAFT_442719"/>
<dbReference type="Gramene" id="EFJ23781">
    <property type="protein sequence ID" value="EFJ23781"/>
    <property type="gene ID" value="SELMODRAFT_442719"/>
</dbReference>
<keyword evidence="3" id="KW-1185">Reference proteome</keyword>
<feature type="compositionally biased region" description="Acidic residues" evidence="1">
    <location>
        <begin position="70"/>
        <end position="80"/>
    </location>
</feature>
<gene>
    <name evidence="2" type="ORF">SELMODRAFT_442719</name>
</gene>
<dbReference type="Gene3D" id="3.10.450.40">
    <property type="match status" value="1"/>
</dbReference>
<reference evidence="2 3" key="1">
    <citation type="journal article" date="2011" name="Science">
        <title>The Selaginella genome identifies genetic changes associated with the evolution of vascular plants.</title>
        <authorList>
            <person name="Banks J.A."/>
            <person name="Nishiyama T."/>
            <person name="Hasebe M."/>
            <person name="Bowman J.L."/>
            <person name="Gribskov M."/>
            <person name="dePamphilis C."/>
            <person name="Albert V.A."/>
            <person name="Aono N."/>
            <person name="Aoyama T."/>
            <person name="Ambrose B.A."/>
            <person name="Ashton N.W."/>
            <person name="Axtell M.J."/>
            <person name="Barker E."/>
            <person name="Barker M.S."/>
            <person name="Bennetzen J.L."/>
            <person name="Bonawitz N.D."/>
            <person name="Chapple C."/>
            <person name="Cheng C."/>
            <person name="Correa L.G."/>
            <person name="Dacre M."/>
            <person name="DeBarry J."/>
            <person name="Dreyer I."/>
            <person name="Elias M."/>
            <person name="Engstrom E.M."/>
            <person name="Estelle M."/>
            <person name="Feng L."/>
            <person name="Finet C."/>
            <person name="Floyd S.K."/>
            <person name="Frommer W.B."/>
            <person name="Fujita T."/>
            <person name="Gramzow L."/>
            <person name="Gutensohn M."/>
            <person name="Harholt J."/>
            <person name="Hattori M."/>
            <person name="Heyl A."/>
            <person name="Hirai T."/>
            <person name="Hiwatashi Y."/>
            <person name="Ishikawa M."/>
            <person name="Iwata M."/>
            <person name="Karol K.G."/>
            <person name="Koehler B."/>
            <person name="Kolukisaoglu U."/>
            <person name="Kubo M."/>
            <person name="Kurata T."/>
            <person name="Lalonde S."/>
            <person name="Li K."/>
            <person name="Li Y."/>
            <person name="Litt A."/>
            <person name="Lyons E."/>
            <person name="Manning G."/>
            <person name="Maruyama T."/>
            <person name="Michael T.P."/>
            <person name="Mikami K."/>
            <person name="Miyazaki S."/>
            <person name="Morinaga S."/>
            <person name="Murata T."/>
            <person name="Mueller-Roeber B."/>
            <person name="Nelson D.R."/>
            <person name="Obara M."/>
            <person name="Oguri Y."/>
            <person name="Olmstead R.G."/>
            <person name="Onodera N."/>
            <person name="Petersen B.L."/>
            <person name="Pils B."/>
            <person name="Prigge M."/>
            <person name="Rensing S.A."/>
            <person name="Riano-Pachon D.M."/>
            <person name="Roberts A.W."/>
            <person name="Sato Y."/>
            <person name="Scheller H.V."/>
            <person name="Schulz B."/>
            <person name="Schulz C."/>
            <person name="Shakirov E.V."/>
            <person name="Shibagaki N."/>
            <person name="Shinohara N."/>
            <person name="Shippen D.E."/>
            <person name="Soerensen I."/>
            <person name="Sotooka R."/>
            <person name="Sugimoto N."/>
            <person name="Sugita M."/>
            <person name="Sumikawa N."/>
            <person name="Tanurdzic M."/>
            <person name="Theissen G."/>
            <person name="Ulvskov P."/>
            <person name="Wakazuki S."/>
            <person name="Weng J.K."/>
            <person name="Willats W.W."/>
            <person name="Wipf D."/>
            <person name="Wolf P.G."/>
            <person name="Yang L."/>
            <person name="Zimmer A.D."/>
            <person name="Zhu Q."/>
            <person name="Mitros T."/>
            <person name="Hellsten U."/>
            <person name="Loque D."/>
            <person name="Otillar R."/>
            <person name="Salamov A."/>
            <person name="Schmutz J."/>
            <person name="Shapiro H."/>
            <person name="Lindquist E."/>
            <person name="Lucas S."/>
            <person name="Rokhsar D."/>
            <person name="Grigoriev I.V."/>
        </authorList>
    </citation>
    <scope>NUCLEOTIDE SEQUENCE [LARGE SCALE GENOMIC DNA]</scope>
</reference>
<feature type="region of interest" description="Disordered" evidence="1">
    <location>
        <begin position="1"/>
        <end position="94"/>
    </location>
</feature>
<dbReference type="InterPro" id="IPR044673">
    <property type="entry name" value="DCL-like"/>
</dbReference>
<feature type="compositionally biased region" description="Basic residues" evidence="1">
    <location>
        <begin position="234"/>
        <end position="249"/>
    </location>
</feature>
<dbReference type="EMBL" id="GL377591">
    <property type="protein sequence ID" value="EFJ23781.1"/>
    <property type="molecule type" value="Genomic_DNA"/>
</dbReference>
<dbReference type="OMA" id="PQEMDVE"/>